<protein>
    <recommendedName>
        <fullName evidence="2">GmrSD restriction endonucleases N-terminal domain-containing protein</fullName>
    </recommendedName>
</protein>
<proteinExistence type="predicted"/>
<feature type="region of interest" description="Disordered" evidence="1">
    <location>
        <begin position="383"/>
        <end position="597"/>
    </location>
</feature>
<feature type="compositionally biased region" description="Basic and acidic residues" evidence="1">
    <location>
        <begin position="569"/>
        <end position="581"/>
    </location>
</feature>
<feature type="region of interest" description="Disordered" evidence="1">
    <location>
        <begin position="1"/>
        <end position="30"/>
    </location>
</feature>
<name>A0A9P5YCD7_9AGAR</name>
<dbReference type="PANTHER" id="PTHR39639">
    <property type="entry name" value="CHROMOSOME 16, WHOLE GENOME SHOTGUN SEQUENCE"/>
    <property type="match status" value="1"/>
</dbReference>
<dbReference type="PANTHER" id="PTHR39639:SF1">
    <property type="entry name" value="DUF262 DOMAIN-CONTAINING PROTEIN"/>
    <property type="match status" value="1"/>
</dbReference>
<accession>A0A9P5YCD7</accession>
<dbReference type="Pfam" id="PF03235">
    <property type="entry name" value="GmrSD_N"/>
    <property type="match status" value="1"/>
</dbReference>
<organism evidence="3 4">
    <name type="scientific">Collybia nuda</name>
    <dbReference type="NCBI Taxonomy" id="64659"/>
    <lineage>
        <taxon>Eukaryota</taxon>
        <taxon>Fungi</taxon>
        <taxon>Dikarya</taxon>
        <taxon>Basidiomycota</taxon>
        <taxon>Agaricomycotina</taxon>
        <taxon>Agaricomycetes</taxon>
        <taxon>Agaricomycetidae</taxon>
        <taxon>Agaricales</taxon>
        <taxon>Tricholomatineae</taxon>
        <taxon>Clitocybaceae</taxon>
        <taxon>Collybia</taxon>
    </lineage>
</organism>
<dbReference type="OrthoDB" id="5419821at2759"/>
<feature type="compositionally biased region" description="Polar residues" evidence="1">
    <location>
        <begin position="473"/>
        <end position="506"/>
    </location>
</feature>
<keyword evidence="4" id="KW-1185">Reference proteome</keyword>
<evidence type="ECO:0000313" key="4">
    <source>
        <dbReference type="Proteomes" id="UP000807353"/>
    </source>
</evidence>
<evidence type="ECO:0000313" key="3">
    <source>
        <dbReference type="EMBL" id="KAF9466669.1"/>
    </source>
</evidence>
<evidence type="ECO:0000259" key="2">
    <source>
        <dbReference type="Pfam" id="PF03235"/>
    </source>
</evidence>
<dbReference type="EMBL" id="MU150240">
    <property type="protein sequence ID" value="KAF9466669.1"/>
    <property type="molecule type" value="Genomic_DNA"/>
</dbReference>
<feature type="compositionally biased region" description="Polar residues" evidence="1">
    <location>
        <begin position="412"/>
        <end position="421"/>
    </location>
</feature>
<gene>
    <name evidence="3" type="ORF">BDZ94DRAFT_127231</name>
</gene>
<feature type="compositionally biased region" description="Pro residues" evidence="1">
    <location>
        <begin position="422"/>
        <end position="437"/>
    </location>
</feature>
<dbReference type="Proteomes" id="UP000807353">
    <property type="component" value="Unassembled WGS sequence"/>
</dbReference>
<dbReference type="AlphaFoldDB" id="A0A9P5YCD7"/>
<feature type="compositionally biased region" description="Polar residues" evidence="1">
    <location>
        <begin position="530"/>
        <end position="545"/>
    </location>
</feature>
<evidence type="ECO:0000256" key="1">
    <source>
        <dbReference type="SAM" id="MobiDB-lite"/>
    </source>
</evidence>
<feature type="compositionally biased region" description="Low complexity" evidence="1">
    <location>
        <begin position="440"/>
        <end position="465"/>
    </location>
</feature>
<comment type="caution">
    <text evidence="3">The sequence shown here is derived from an EMBL/GenBank/DDBJ whole genome shotgun (WGS) entry which is preliminary data.</text>
</comment>
<dbReference type="InterPro" id="IPR004919">
    <property type="entry name" value="GmrSD_N"/>
</dbReference>
<sequence>MDSDGSYSELTELESDDYKEKHKKKTTGSIPKNGGYRIKNALKVPRATTYTAQALYDQIHSCDINLEPDYQRDVVWPETKQIGIIDSVFRNFYIPPVIFAVNSFEDGSETKTCIDGKQRLTSIHSKNGRFMDGLIPHKDPLTSEKLWYKDVQSTSGRTRPRKLLPEKYRRLFANKQIVCVEYQDITDSDEREIFQRVQLGMALTPAEKLQVINTPRAVFIRELQAAYLKEENGLAGDALEWDRGRGSDFRCLAQSVFCIQKFGPSMKSAGSILQLEKWLSETEEFDSTFKARVQDGFRVFLDLVLDKKLNKVFKKHAKISPIEFILISLLVTVHKDNFSKAELSTAIGTMRDDVRDTHVDIRMNDRVARTMLQFIRQMKPSKVAGDTGNIAGSGAGEKRKRTGEEDNKINPKKTQPAITSSEPPPKPQATLPPPGPKNPAQTSSFASSSSSDRMAAIRAAKTMAAQVSHRPPLSSSSTHTLQSNHAAPQLPSPGQSFSFNGNTYQGAPQPAVPPHSLPQQPSQRLPHRPSSYNILEASTMSQMPQPNDHRSRLETSAPPPYDHNPNRTYDQDRYRNIDSRRPSYPRTGDTGWGSRQG</sequence>
<feature type="domain" description="GmrSD restriction endonucleases N-terminal" evidence="2">
    <location>
        <begin position="65"/>
        <end position="209"/>
    </location>
</feature>
<reference evidence="3" key="1">
    <citation type="submission" date="2020-11" db="EMBL/GenBank/DDBJ databases">
        <authorList>
            <consortium name="DOE Joint Genome Institute"/>
            <person name="Ahrendt S."/>
            <person name="Riley R."/>
            <person name="Andreopoulos W."/>
            <person name="Labutti K."/>
            <person name="Pangilinan J."/>
            <person name="Ruiz-Duenas F.J."/>
            <person name="Barrasa J.M."/>
            <person name="Sanchez-Garcia M."/>
            <person name="Camarero S."/>
            <person name="Miyauchi S."/>
            <person name="Serrano A."/>
            <person name="Linde D."/>
            <person name="Babiker R."/>
            <person name="Drula E."/>
            <person name="Ayuso-Fernandez I."/>
            <person name="Pacheco R."/>
            <person name="Padilla G."/>
            <person name="Ferreira P."/>
            <person name="Barriuso J."/>
            <person name="Kellner H."/>
            <person name="Castanera R."/>
            <person name="Alfaro M."/>
            <person name="Ramirez L."/>
            <person name="Pisabarro A.G."/>
            <person name="Kuo A."/>
            <person name="Tritt A."/>
            <person name="Lipzen A."/>
            <person name="He G."/>
            <person name="Yan M."/>
            <person name="Ng V."/>
            <person name="Cullen D."/>
            <person name="Martin F."/>
            <person name="Rosso M.-N."/>
            <person name="Henrissat B."/>
            <person name="Hibbett D."/>
            <person name="Martinez A.T."/>
            <person name="Grigoriev I.V."/>
        </authorList>
    </citation>
    <scope>NUCLEOTIDE SEQUENCE</scope>
    <source>
        <strain evidence="3">CBS 247.69</strain>
    </source>
</reference>